<gene>
    <name evidence="1" type="ORF">APZ42_029965</name>
</gene>
<sequence>MVNVLKSRREVVLKIQLYQPNFQIAHHIPAGWSNPKPPLLILKHHETN</sequence>
<dbReference type="EMBL" id="LRGB01002676">
    <property type="protein sequence ID" value="KZS06568.1"/>
    <property type="molecule type" value="Genomic_DNA"/>
</dbReference>
<proteinExistence type="predicted"/>
<evidence type="ECO:0000313" key="2">
    <source>
        <dbReference type="Proteomes" id="UP000076858"/>
    </source>
</evidence>
<accession>A0A164P6U3</accession>
<dbReference type="Proteomes" id="UP000076858">
    <property type="component" value="Unassembled WGS sequence"/>
</dbReference>
<keyword evidence="2" id="KW-1185">Reference proteome</keyword>
<organism evidence="1 2">
    <name type="scientific">Daphnia magna</name>
    <dbReference type="NCBI Taxonomy" id="35525"/>
    <lineage>
        <taxon>Eukaryota</taxon>
        <taxon>Metazoa</taxon>
        <taxon>Ecdysozoa</taxon>
        <taxon>Arthropoda</taxon>
        <taxon>Crustacea</taxon>
        <taxon>Branchiopoda</taxon>
        <taxon>Diplostraca</taxon>
        <taxon>Cladocera</taxon>
        <taxon>Anomopoda</taxon>
        <taxon>Daphniidae</taxon>
        <taxon>Daphnia</taxon>
    </lineage>
</organism>
<evidence type="ECO:0000313" key="1">
    <source>
        <dbReference type="EMBL" id="KZS06568.1"/>
    </source>
</evidence>
<dbReference type="AlphaFoldDB" id="A0A164P6U3"/>
<protein>
    <submittedName>
        <fullName evidence="1">Uncharacterized protein</fullName>
    </submittedName>
</protein>
<comment type="caution">
    <text evidence="1">The sequence shown here is derived from an EMBL/GenBank/DDBJ whole genome shotgun (WGS) entry which is preliminary data.</text>
</comment>
<name>A0A164P6U3_9CRUS</name>
<reference evidence="1 2" key="1">
    <citation type="submission" date="2016-03" db="EMBL/GenBank/DDBJ databases">
        <title>EvidentialGene: Evidence-directed Construction of Genes on Genomes.</title>
        <authorList>
            <person name="Gilbert D.G."/>
            <person name="Choi J.-H."/>
            <person name="Mockaitis K."/>
            <person name="Colbourne J."/>
            <person name="Pfrender M."/>
        </authorList>
    </citation>
    <scope>NUCLEOTIDE SEQUENCE [LARGE SCALE GENOMIC DNA]</scope>
    <source>
        <strain evidence="1 2">Xinb3</strain>
        <tissue evidence="1">Complete organism</tissue>
    </source>
</reference>